<dbReference type="Pfam" id="PF19068">
    <property type="entry name" value="DUF5764"/>
    <property type="match status" value="1"/>
</dbReference>
<dbReference type="AlphaFoldDB" id="A0A6C0HLR5"/>
<protein>
    <submittedName>
        <fullName evidence="1">Uncharacterized protein</fullName>
    </submittedName>
</protein>
<dbReference type="InterPro" id="IPR043913">
    <property type="entry name" value="DUF5764"/>
</dbReference>
<evidence type="ECO:0000313" key="1">
    <source>
        <dbReference type="EMBL" id="QHT81429.1"/>
    </source>
</evidence>
<reference evidence="1" key="1">
    <citation type="journal article" date="2020" name="Nature">
        <title>Giant virus diversity and host interactions through global metagenomics.</title>
        <authorList>
            <person name="Schulz F."/>
            <person name="Roux S."/>
            <person name="Paez-Espino D."/>
            <person name="Jungbluth S."/>
            <person name="Walsh D.A."/>
            <person name="Denef V.J."/>
            <person name="McMahon K.D."/>
            <person name="Konstantinidis K.T."/>
            <person name="Eloe-Fadrosh E.A."/>
            <person name="Kyrpides N.C."/>
            <person name="Woyke T."/>
        </authorList>
    </citation>
    <scope>NUCLEOTIDE SEQUENCE</scope>
    <source>
        <strain evidence="1">GVMAG-M-3300023184-13</strain>
    </source>
</reference>
<name>A0A6C0HLR5_9ZZZZ</name>
<sequence>MEEGSVTVLVDAKEEYTKQLISILRPCIYQGIKSIYLDAKDIANQENSIENVLMIFQDQLSRIPKWSQEIINKEYQRIVDSSRCDYIDDLLKVVYVSHIKILTIVHSAQRNKKITLKVPSGNHFMHLCYIECAREFWKNPYLFSDRTTKYEHQKNMRDSETMISECIAETIRKQLPVRHILKEYLNETDDDVIEVKNEDTCDEDDIKNPINQKYLKRLEAMVKKELAHLANDKKLGSNNSTDIGKDIGKDKVVTENFEDSGKVASETVTPIETQKAIRDTIKGLDEDVIRRIIREEMEARLRDGTAPAPNAITPKKETVKEVVDKIIEQVEGQVEEQVQSSVNNICKPNIVEVSAIISDPNIVISSMDILTNNTDCTSNIQVISTTEKTMNDAQNDAKNDVEVMEIVKVAGGVAGVANSIVATGNTTTHCMSPLKISDVDEINLNLDELDDEVATEVATEVVAEVKDTQSHNHQTESIPNDSDELITDTLDDLEELDLKTVSLSGESDKKNSSSGNFSFFKDAVKSLF</sequence>
<dbReference type="EMBL" id="MN739982">
    <property type="protein sequence ID" value="QHT81429.1"/>
    <property type="molecule type" value="Genomic_DNA"/>
</dbReference>
<proteinExistence type="predicted"/>
<accession>A0A6C0HLR5</accession>
<organism evidence="1">
    <name type="scientific">viral metagenome</name>
    <dbReference type="NCBI Taxonomy" id="1070528"/>
    <lineage>
        <taxon>unclassified sequences</taxon>
        <taxon>metagenomes</taxon>
        <taxon>organismal metagenomes</taxon>
    </lineage>
</organism>